<evidence type="ECO:0000256" key="1">
    <source>
        <dbReference type="ARBA" id="ARBA00006607"/>
    </source>
</evidence>
<organism evidence="3 4">
    <name type="scientific">Dioscorea zingiberensis</name>
    <dbReference type="NCBI Taxonomy" id="325984"/>
    <lineage>
        <taxon>Eukaryota</taxon>
        <taxon>Viridiplantae</taxon>
        <taxon>Streptophyta</taxon>
        <taxon>Embryophyta</taxon>
        <taxon>Tracheophyta</taxon>
        <taxon>Spermatophyta</taxon>
        <taxon>Magnoliopsida</taxon>
        <taxon>Liliopsida</taxon>
        <taxon>Dioscoreales</taxon>
        <taxon>Dioscoreaceae</taxon>
        <taxon>Dioscorea</taxon>
    </lineage>
</organism>
<dbReference type="Proteomes" id="UP001085076">
    <property type="component" value="Miscellaneous, Linkage group lg05"/>
</dbReference>
<dbReference type="InterPro" id="IPR001844">
    <property type="entry name" value="Cpn60/GroEL"/>
</dbReference>
<dbReference type="EMBL" id="JAGGNH010000005">
    <property type="protein sequence ID" value="KAJ0971376.1"/>
    <property type="molecule type" value="Genomic_DNA"/>
</dbReference>
<keyword evidence="2" id="KW-0143">Chaperone</keyword>
<dbReference type="SUPFAM" id="SSF52029">
    <property type="entry name" value="GroEL apical domain-like"/>
    <property type="match status" value="1"/>
</dbReference>
<dbReference type="PANTHER" id="PTHR45633">
    <property type="entry name" value="60 KDA HEAT SHOCK PROTEIN, MITOCHONDRIAL"/>
    <property type="match status" value="1"/>
</dbReference>
<reference evidence="3" key="2">
    <citation type="journal article" date="2022" name="Hortic Res">
        <title>The genome of Dioscorea zingiberensis sheds light on the biosynthesis, origin and evolution of the medicinally important diosgenin saponins.</title>
        <authorList>
            <person name="Li Y."/>
            <person name="Tan C."/>
            <person name="Li Z."/>
            <person name="Guo J."/>
            <person name="Li S."/>
            <person name="Chen X."/>
            <person name="Wang C."/>
            <person name="Dai X."/>
            <person name="Yang H."/>
            <person name="Song W."/>
            <person name="Hou L."/>
            <person name="Xu J."/>
            <person name="Tong Z."/>
            <person name="Xu A."/>
            <person name="Yuan X."/>
            <person name="Wang W."/>
            <person name="Yang Q."/>
            <person name="Chen L."/>
            <person name="Sun Z."/>
            <person name="Wang K."/>
            <person name="Pan B."/>
            <person name="Chen J."/>
            <person name="Bao Y."/>
            <person name="Liu F."/>
            <person name="Qi X."/>
            <person name="Gang D.R."/>
            <person name="Wen J."/>
            <person name="Li J."/>
        </authorList>
    </citation>
    <scope>NUCLEOTIDE SEQUENCE</scope>
    <source>
        <strain evidence="3">Dzin_1.0</strain>
    </source>
</reference>
<dbReference type="OrthoDB" id="1744667at2759"/>
<dbReference type="GO" id="GO:0140662">
    <property type="term" value="F:ATP-dependent protein folding chaperone"/>
    <property type="evidence" value="ECO:0007669"/>
    <property type="project" value="InterPro"/>
</dbReference>
<dbReference type="GO" id="GO:0042026">
    <property type="term" value="P:protein refolding"/>
    <property type="evidence" value="ECO:0007669"/>
    <property type="project" value="InterPro"/>
</dbReference>
<reference evidence="3" key="1">
    <citation type="submission" date="2021-03" db="EMBL/GenBank/DDBJ databases">
        <authorList>
            <person name="Li Z."/>
            <person name="Yang C."/>
        </authorList>
    </citation>
    <scope>NUCLEOTIDE SEQUENCE</scope>
    <source>
        <strain evidence="3">Dzin_1.0</strain>
        <tissue evidence="3">Leaf</tissue>
    </source>
</reference>
<keyword evidence="4" id="KW-1185">Reference proteome</keyword>
<evidence type="ECO:0000313" key="3">
    <source>
        <dbReference type="EMBL" id="KAJ0971376.1"/>
    </source>
</evidence>
<protein>
    <submittedName>
        <fullName evidence="3">Uncharacterized protein</fullName>
    </submittedName>
</protein>
<name>A0A9D5CDN2_9LILI</name>
<gene>
    <name evidence="3" type="ORF">J5N97_019335</name>
</gene>
<dbReference type="InterPro" id="IPR027409">
    <property type="entry name" value="GroEL-like_apical_dom_sf"/>
</dbReference>
<sequence>MVRKATRGRCVRKKANDLLLTFGSVVTSVASASVVTFIAASAFVVTVDLLATISKDDNIVLDGTGDKKGIEERCELIRSAIELSTSDYDKDKFQEGLAKLSGGVAVSKVAMFCLSKWCHLWLSNSFEEICE</sequence>
<dbReference type="Gene3D" id="3.50.7.10">
    <property type="entry name" value="GroEL"/>
    <property type="match status" value="1"/>
</dbReference>
<comment type="similarity">
    <text evidence="1">Belongs to the chaperonin (HSP60) family.</text>
</comment>
<evidence type="ECO:0000256" key="2">
    <source>
        <dbReference type="ARBA" id="ARBA00023186"/>
    </source>
</evidence>
<dbReference type="AlphaFoldDB" id="A0A9D5CDN2"/>
<comment type="caution">
    <text evidence="3">The sequence shown here is derived from an EMBL/GenBank/DDBJ whole genome shotgun (WGS) entry which is preliminary data.</text>
</comment>
<proteinExistence type="inferred from homology"/>
<evidence type="ECO:0000313" key="4">
    <source>
        <dbReference type="Proteomes" id="UP001085076"/>
    </source>
</evidence>
<accession>A0A9D5CDN2</accession>